<feature type="transmembrane region" description="Helical" evidence="1">
    <location>
        <begin position="106"/>
        <end position="124"/>
    </location>
</feature>
<feature type="transmembrane region" description="Helical" evidence="1">
    <location>
        <begin position="227"/>
        <end position="250"/>
    </location>
</feature>
<organism evidence="2 3">
    <name type="scientific">Acidiphilium acidophilum</name>
    <name type="common">Thiobacillus acidophilus</name>
    <dbReference type="NCBI Taxonomy" id="76588"/>
    <lineage>
        <taxon>Bacteria</taxon>
        <taxon>Pseudomonadati</taxon>
        <taxon>Pseudomonadota</taxon>
        <taxon>Alphaproteobacteria</taxon>
        <taxon>Acetobacterales</taxon>
        <taxon>Acidocellaceae</taxon>
        <taxon>Acidiphilium</taxon>
    </lineage>
</organism>
<protein>
    <recommendedName>
        <fullName evidence="4">Membrane-anchored protein</fullName>
    </recommendedName>
</protein>
<keyword evidence="1" id="KW-0472">Membrane</keyword>
<dbReference type="AlphaFoldDB" id="A0AAW9DRS1"/>
<reference evidence="2 3" key="1">
    <citation type="submission" date="2023-11" db="EMBL/GenBank/DDBJ databases">
        <title>MicrobeMod: A computational toolkit for identifying prokaryotic methylation and restriction-modification with nanopore sequencing.</title>
        <authorList>
            <person name="Crits-Christoph A."/>
            <person name="Kang S.C."/>
            <person name="Lee H."/>
            <person name="Ostrov N."/>
        </authorList>
    </citation>
    <scope>NUCLEOTIDE SEQUENCE [LARGE SCALE GENOMIC DNA]</scope>
    <source>
        <strain evidence="2 3">DSMZ 700</strain>
    </source>
</reference>
<dbReference type="RefSeq" id="WP_319613692.1">
    <property type="nucleotide sequence ID" value="NZ_JAWXYB010000018.1"/>
</dbReference>
<gene>
    <name evidence="2" type="ORF">SIL87_08315</name>
</gene>
<feature type="transmembrane region" description="Helical" evidence="1">
    <location>
        <begin position="197"/>
        <end position="215"/>
    </location>
</feature>
<dbReference type="EMBL" id="JAWXYB010000018">
    <property type="protein sequence ID" value="MDX5930762.1"/>
    <property type="molecule type" value="Genomic_DNA"/>
</dbReference>
<sequence length="268" mass="29418">MSSTAAALRPVYRRPMLTKVPEITLMFWVIKILSTAMGEATSDFLVFHVNPYLAVISGFVGFAAALILQLAVRRYIAPVYWLVVVMISIFGTMIADVIHIVLGVPYALTTLGFGGTLAIVLILWHRVESSLSIHTICTTRRELFYWATVVATFALGTAAGDFTASSLGLGYEMSAVLFTIVFLIPVIGYRWFGWNEIFAFWFAYIATRPMGASFADWTDKPRAIGGLGYGTPAVSLILTVVIVILVAAITRRPDGTGRQRSFTASERD</sequence>
<feature type="transmembrane region" description="Helical" evidence="1">
    <location>
        <begin position="52"/>
        <end position="72"/>
    </location>
</feature>
<comment type="caution">
    <text evidence="2">The sequence shown here is derived from an EMBL/GenBank/DDBJ whole genome shotgun (WGS) entry which is preliminary data.</text>
</comment>
<dbReference type="InterPro" id="IPR007136">
    <property type="entry name" value="DUF347"/>
</dbReference>
<evidence type="ECO:0000256" key="1">
    <source>
        <dbReference type="SAM" id="Phobius"/>
    </source>
</evidence>
<feature type="transmembrane region" description="Helical" evidence="1">
    <location>
        <begin position="144"/>
        <end position="167"/>
    </location>
</feature>
<dbReference type="Proteomes" id="UP001279553">
    <property type="component" value="Unassembled WGS sequence"/>
</dbReference>
<name>A0AAW9DRS1_ACIAO</name>
<keyword evidence="3" id="KW-1185">Reference proteome</keyword>
<keyword evidence="1" id="KW-0812">Transmembrane</keyword>
<feature type="transmembrane region" description="Helical" evidence="1">
    <location>
        <begin position="20"/>
        <end position="40"/>
    </location>
</feature>
<proteinExistence type="predicted"/>
<accession>A0AAW9DRS1</accession>
<evidence type="ECO:0000313" key="2">
    <source>
        <dbReference type="EMBL" id="MDX5930762.1"/>
    </source>
</evidence>
<evidence type="ECO:0008006" key="4">
    <source>
        <dbReference type="Google" id="ProtNLM"/>
    </source>
</evidence>
<keyword evidence="1" id="KW-1133">Transmembrane helix</keyword>
<feature type="transmembrane region" description="Helical" evidence="1">
    <location>
        <begin position="173"/>
        <end position="192"/>
    </location>
</feature>
<dbReference type="Pfam" id="PF03988">
    <property type="entry name" value="DUF347"/>
    <property type="match status" value="4"/>
</dbReference>
<evidence type="ECO:0000313" key="3">
    <source>
        <dbReference type="Proteomes" id="UP001279553"/>
    </source>
</evidence>
<feature type="transmembrane region" description="Helical" evidence="1">
    <location>
        <begin position="79"/>
        <end position="100"/>
    </location>
</feature>